<dbReference type="EMBL" id="CP071872">
    <property type="protein sequence ID" value="UNM13760.1"/>
    <property type="molecule type" value="Genomic_DNA"/>
</dbReference>
<accession>A0ABY3WT70</accession>
<gene>
    <name evidence="1" type="ORF">J4032_21940</name>
</gene>
<evidence type="ECO:0000313" key="2">
    <source>
        <dbReference type="Proteomes" id="UP000828924"/>
    </source>
</evidence>
<dbReference type="RefSeq" id="WP_242332682.1">
    <property type="nucleotide sequence ID" value="NZ_CP071872.1"/>
</dbReference>
<sequence length="357" mass="38273">MSTEALAVVQGSHTMQIRAEAWLDGELLAADIPVSGGSEERDRSLAVPESVRLTMPRRDRGTSWEPVEPTHPLASFGQLLRIDYGVDIAGHTEWINRGWFLIVDADTGGDTVTVQADGLLTFIDEAKFSAPFQPASGDTLASVARDLVEPALTVVVDSLVDRAVPQGMQWDTDRLGALREVVNAWPADMRVTEDGYLLLEPLVETGDPVLNLTDGVGGTVIRWQGRTSRDGAFNVVVAQGEDGSGSQIQGVAYDRSPSSPFRVSGPFSPLPVPYPYYSPLLTNVAQCRAAAETTLQRLRRSASRMLTVTMVPHPGLLTGDFITVTGAGLTGALAVIETMSLPYSPGEMSLTVRVLDG</sequence>
<keyword evidence="2" id="KW-1185">Reference proteome</keyword>
<evidence type="ECO:0008006" key="3">
    <source>
        <dbReference type="Google" id="ProtNLM"/>
    </source>
</evidence>
<reference evidence="1 2" key="1">
    <citation type="submission" date="2021-03" db="EMBL/GenBank/DDBJ databases">
        <title>Complete genome of Streptomyces formicae strain 1H-GS9 (DSM 100524).</title>
        <authorList>
            <person name="Atanasov K.E."/>
            <person name="Altabella T."/>
            <person name="Ferrer A."/>
        </authorList>
    </citation>
    <scope>NUCLEOTIDE SEQUENCE [LARGE SCALE GENOMIC DNA]</scope>
    <source>
        <strain evidence="1 2">1H-GS9</strain>
    </source>
</reference>
<evidence type="ECO:0000313" key="1">
    <source>
        <dbReference type="EMBL" id="UNM13760.1"/>
    </source>
</evidence>
<organism evidence="1 2">
    <name type="scientific">Streptomyces formicae</name>
    <dbReference type="NCBI Taxonomy" id="1616117"/>
    <lineage>
        <taxon>Bacteria</taxon>
        <taxon>Bacillati</taxon>
        <taxon>Actinomycetota</taxon>
        <taxon>Actinomycetes</taxon>
        <taxon>Kitasatosporales</taxon>
        <taxon>Streptomycetaceae</taxon>
        <taxon>Streptomyces</taxon>
    </lineage>
</organism>
<dbReference type="Proteomes" id="UP000828924">
    <property type="component" value="Chromosome"/>
</dbReference>
<proteinExistence type="predicted"/>
<protein>
    <recommendedName>
        <fullName evidence="3">DUF5047 domain-containing protein</fullName>
    </recommendedName>
</protein>
<name>A0ABY3WT70_9ACTN</name>